<feature type="domain" description="Amidase" evidence="2">
    <location>
        <begin position="19"/>
        <end position="400"/>
    </location>
</feature>
<dbReference type="Proteomes" id="UP000526892">
    <property type="component" value="Unassembled WGS sequence"/>
</dbReference>
<name>A0A7Z0LS87_9GAMM</name>
<dbReference type="PANTHER" id="PTHR11895:SF151">
    <property type="entry name" value="GLUTAMYL-TRNA(GLN) AMIDOTRANSFERASE SUBUNIT A"/>
    <property type="match status" value="1"/>
</dbReference>
<comment type="caution">
    <text evidence="3">The sequence shown here is derived from an EMBL/GenBank/DDBJ whole genome shotgun (WGS) entry which is preliminary data.</text>
</comment>
<dbReference type="Pfam" id="PF01425">
    <property type="entry name" value="Amidase"/>
    <property type="match status" value="1"/>
</dbReference>
<reference evidence="3 4" key="1">
    <citation type="journal article" date="2003" name="Extremophiles">
        <title>Halomonas glaciei sp. nov. isolated from fast ice of Adelie Land, Antarctica.</title>
        <authorList>
            <person name="Reddy G.S."/>
            <person name="Raghavan P.U."/>
            <person name="Sarita N.B."/>
            <person name="Prakash J.S."/>
            <person name="Nagesh N."/>
            <person name="Delille D."/>
            <person name="Shivaji S."/>
        </authorList>
    </citation>
    <scope>NUCLEOTIDE SEQUENCE [LARGE SCALE GENOMIC DNA]</scope>
    <source>
        <strain evidence="3 4">DD39</strain>
    </source>
</reference>
<evidence type="ECO:0000313" key="4">
    <source>
        <dbReference type="Proteomes" id="UP000526892"/>
    </source>
</evidence>
<dbReference type="RefSeq" id="WP_179915676.1">
    <property type="nucleotide sequence ID" value="NZ_JACCDE010000008.1"/>
</dbReference>
<dbReference type="AlphaFoldDB" id="A0A7Z0LS87"/>
<dbReference type="InterPro" id="IPR036928">
    <property type="entry name" value="AS_sf"/>
</dbReference>
<dbReference type="Gene3D" id="3.90.1300.10">
    <property type="entry name" value="Amidase signature (AS) domain"/>
    <property type="match status" value="1"/>
</dbReference>
<dbReference type="EMBL" id="JACCDE010000008">
    <property type="protein sequence ID" value="NYS77590.1"/>
    <property type="molecule type" value="Genomic_DNA"/>
</dbReference>
<protein>
    <submittedName>
        <fullName evidence="3">Amidase</fullName>
    </submittedName>
</protein>
<dbReference type="GO" id="GO:0003824">
    <property type="term" value="F:catalytic activity"/>
    <property type="evidence" value="ECO:0007669"/>
    <property type="project" value="InterPro"/>
</dbReference>
<feature type="region of interest" description="Disordered" evidence="1">
    <location>
        <begin position="114"/>
        <end position="133"/>
    </location>
</feature>
<dbReference type="InterPro" id="IPR000120">
    <property type="entry name" value="Amidase"/>
</dbReference>
<evidence type="ECO:0000313" key="3">
    <source>
        <dbReference type="EMBL" id="NYS77590.1"/>
    </source>
</evidence>
<organism evidence="3 4">
    <name type="scientific">Vreelandella glaciei</name>
    <dbReference type="NCBI Taxonomy" id="186761"/>
    <lineage>
        <taxon>Bacteria</taxon>
        <taxon>Pseudomonadati</taxon>
        <taxon>Pseudomonadota</taxon>
        <taxon>Gammaproteobacteria</taxon>
        <taxon>Oceanospirillales</taxon>
        <taxon>Halomonadaceae</taxon>
        <taxon>Vreelandella</taxon>
    </lineage>
</organism>
<evidence type="ECO:0000256" key="1">
    <source>
        <dbReference type="SAM" id="MobiDB-lite"/>
    </source>
</evidence>
<sequence>MKMHQLSPAITTLKNCYERVAVRENEVGAFQYLKPTAQAIAECEKGPKGLLSGMPIGIKDIFDTTDMPTQWGTSYLYSPKSQADSSLVASLRKAGAILIGKTVSTKLAYFTPGKTRNPHDLKRTPGASSSGSAAAVADGMSRAAIGSQTAGSIIRPASFCGVVGFKPSADLIPSSGVKAFSKSLDTVGWFTRNIHDCALLFDAATQRQHNTDLPKSALATLRVNALIEIENIPLDNDVRALLKKSFYTLKKATARTAEIQESQLFCKLINVQKCIMAYEASRTLVHEFQFYKNSMGKELVDIIQLGAAIDLPEYLDALAFRDHALHTLTHTFFNQADILIAPSTIGEATVGLNTTGDPVYCRPWTLLGLPCLHLPTGKGSHGMPIGIPLIGKPKEDLKLLSSALSIVQLEDFKLTCLTGEANEH</sequence>
<dbReference type="PANTHER" id="PTHR11895">
    <property type="entry name" value="TRANSAMIDASE"/>
    <property type="match status" value="1"/>
</dbReference>
<dbReference type="SUPFAM" id="SSF75304">
    <property type="entry name" value="Amidase signature (AS) enzymes"/>
    <property type="match status" value="1"/>
</dbReference>
<accession>A0A7Z0LS87</accession>
<proteinExistence type="predicted"/>
<dbReference type="InterPro" id="IPR023631">
    <property type="entry name" value="Amidase_dom"/>
</dbReference>
<evidence type="ECO:0000259" key="2">
    <source>
        <dbReference type="Pfam" id="PF01425"/>
    </source>
</evidence>
<keyword evidence="4" id="KW-1185">Reference proteome</keyword>
<gene>
    <name evidence="3" type="ORF">HZS80_07645</name>
</gene>